<reference evidence="1" key="1">
    <citation type="journal article" date="2015" name="Nature">
        <title>Complex archaea that bridge the gap between prokaryotes and eukaryotes.</title>
        <authorList>
            <person name="Spang A."/>
            <person name="Saw J.H."/>
            <person name="Jorgensen S.L."/>
            <person name="Zaremba-Niedzwiedzka K."/>
            <person name="Martijn J."/>
            <person name="Lind A.E."/>
            <person name="van Eijk R."/>
            <person name="Schleper C."/>
            <person name="Guy L."/>
            <person name="Ettema T.J."/>
        </authorList>
    </citation>
    <scope>NUCLEOTIDE SEQUENCE</scope>
</reference>
<comment type="caution">
    <text evidence="1">The sequence shown here is derived from an EMBL/GenBank/DDBJ whole genome shotgun (WGS) entry which is preliminary data.</text>
</comment>
<gene>
    <name evidence="1" type="ORF">LCGC14_2634520</name>
</gene>
<name>A0A0F8ZZ64_9ZZZZ</name>
<dbReference type="AlphaFoldDB" id="A0A0F8ZZ64"/>
<organism evidence="1">
    <name type="scientific">marine sediment metagenome</name>
    <dbReference type="NCBI Taxonomy" id="412755"/>
    <lineage>
        <taxon>unclassified sequences</taxon>
        <taxon>metagenomes</taxon>
        <taxon>ecological metagenomes</taxon>
    </lineage>
</organism>
<feature type="non-terminal residue" evidence="1">
    <location>
        <position position="191"/>
    </location>
</feature>
<protein>
    <submittedName>
        <fullName evidence="1">Uncharacterized protein</fullName>
    </submittedName>
</protein>
<dbReference type="EMBL" id="LAZR01045278">
    <property type="protein sequence ID" value="KKK99262.1"/>
    <property type="molecule type" value="Genomic_DNA"/>
</dbReference>
<evidence type="ECO:0000313" key="1">
    <source>
        <dbReference type="EMBL" id="KKK99262.1"/>
    </source>
</evidence>
<accession>A0A0F8ZZ64</accession>
<proteinExistence type="predicted"/>
<sequence length="191" mass="21787">MHRKRRCVHAERRVRTCVCARAMSVVAVEQLLQYWTDYTNSDQKDAAVQLLRRNAYQWSAEHCTFRASGADELAALNDPKRLPPLFTYADAVQNVSFVVLAKHAYVTGAPDSATLRVVVVPVFDDSANPITLLTYIDHDEDEEEEEKKKKAEMKANNIKTAVLQRQFRKYHQRCVFNGSELIVGFMVPQGK</sequence>